<dbReference type="Proteomes" id="UP000655225">
    <property type="component" value="Unassembled WGS sequence"/>
</dbReference>
<comment type="subcellular location">
    <subcellularLocation>
        <location evidence="2">Secreted</location>
    </subcellularLocation>
</comment>
<name>A0A835D2H8_TETSI</name>
<evidence type="ECO:0000256" key="11">
    <source>
        <dbReference type="ARBA" id="ARBA00023326"/>
    </source>
</evidence>
<accession>A0A835D2H8</accession>
<comment type="caution">
    <text evidence="16">The sequence shown here is derived from an EMBL/GenBank/DDBJ whole genome shotgun (WGS) entry which is preliminary data.</text>
</comment>
<keyword evidence="5" id="KW-0732">Signal</keyword>
<dbReference type="InterPro" id="IPR012341">
    <property type="entry name" value="6hp_glycosidase-like_sf"/>
</dbReference>
<feature type="active site" evidence="12">
    <location>
        <position position="340"/>
    </location>
</feature>
<evidence type="ECO:0000256" key="8">
    <source>
        <dbReference type="ARBA" id="ARBA00023180"/>
    </source>
</evidence>
<dbReference type="SMART" id="SM01063">
    <property type="entry name" value="CBM49"/>
    <property type="match status" value="1"/>
</dbReference>
<dbReference type="InterPro" id="IPR019028">
    <property type="entry name" value="CBM_49"/>
</dbReference>
<evidence type="ECO:0000256" key="12">
    <source>
        <dbReference type="PROSITE-ProRule" id="PRU10059"/>
    </source>
</evidence>
<evidence type="ECO:0000256" key="6">
    <source>
        <dbReference type="ARBA" id="ARBA00022801"/>
    </source>
</evidence>
<evidence type="ECO:0000259" key="15">
    <source>
        <dbReference type="SMART" id="SM01063"/>
    </source>
</evidence>
<dbReference type="Pfam" id="PF09478">
    <property type="entry name" value="CBM49"/>
    <property type="match status" value="1"/>
</dbReference>
<dbReference type="AlphaFoldDB" id="A0A835D2H8"/>
<dbReference type="InterPro" id="IPR008928">
    <property type="entry name" value="6-hairpin_glycosidase_sf"/>
</dbReference>
<evidence type="ECO:0000313" key="17">
    <source>
        <dbReference type="Proteomes" id="UP000655225"/>
    </source>
</evidence>
<evidence type="ECO:0000256" key="3">
    <source>
        <dbReference type="ARBA" id="ARBA00007072"/>
    </source>
</evidence>
<evidence type="ECO:0000256" key="4">
    <source>
        <dbReference type="ARBA" id="ARBA00022525"/>
    </source>
</evidence>
<evidence type="ECO:0000256" key="7">
    <source>
        <dbReference type="ARBA" id="ARBA00023001"/>
    </source>
</evidence>
<feature type="compositionally biased region" description="Polar residues" evidence="14">
    <location>
        <begin position="422"/>
        <end position="431"/>
    </location>
</feature>
<keyword evidence="11 12" id="KW-0624">Polysaccharide degradation</keyword>
<evidence type="ECO:0000256" key="10">
    <source>
        <dbReference type="ARBA" id="ARBA00023295"/>
    </source>
</evidence>
<dbReference type="EC" id="3.2.1.4" evidence="13"/>
<keyword evidence="17" id="KW-1185">Reference proteome</keyword>
<dbReference type="GO" id="GO:0005576">
    <property type="term" value="C:extracellular region"/>
    <property type="evidence" value="ECO:0007669"/>
    <property type="project" value="UniProtKB-SubCell"/>
</dbReference>
<keyword evidence="7 13" id="KW-0136">Cellulose degradation</keyword>
<reference evidence="16 17" key="1">
    <citation type="submission" date="2020-04" db="EMBL/GenBank/DDBJ databases">
        <title>Plant Genome Project.</title>
        <authorList>
            <person name="Zhang R.-G."/>
        </authorList>
    </citation>
    <scope>NUCLEOTIDE SEQUENCE [LARGE SCALE GENOMIC DNA]</scope>
    <source>
        <strain evidence="16">YNK0</strain>
        <tissue evidence="16">Leaf</tissue>
    </source>
</reference>
<proteinExistence type="inferred from homology"/>
<dbReference type="PANTHER" id="PTHR22298">
    <property type="entry name" value="ENDO-1,4-BETA-GLUCANASE"/>
    <property type="match status" value="1"/>
</dbReference>
<keyword evidence="8" id="KW-0325">Glycoprotein</keyword>
<sequence length="538" mass="59805">MVDLVGGYYDAGDHVKFGLPMAFSVSMLSWGAIEFEKEIAASNQLEHALDAIRWGTDYFIKAHTQPNVLWGQVGDGDSDHYCWERAEDMTIPRNAYKIDPDHPGSEIAGETAAAMAAASLAFKPYNSTYSQLLLVHAKQLFSFADRFRGRYDNSIEDARQFYASSSGYSDELLWAATWLFRATHEEYYLQYVVDNAVSMGGTGWAVGEFSWDNKYAGVLMEGGGGPYTSTLKQYQAKADFFACACLQKNGGYNVAMTPGGLLYVHEWNNMQYVSSAAFLLAVYSDYYSAANAELKCPDAQIQPRELLIFAQSQADYILGKNPKSMSYLVGYGLSYPVHVHHRGASIPSMSIIYSTVGCVEGFEKWYRRKEGNPNVVYGALVGGPDKKDDFTDERSSYEQTEPTISGTAPLVGLFSKLQSVMGNSGSYSPQESPRPVPHNTTSKVPVEFLHTITDTWTIGRMTYYRHKVIIKNTSEKPITELKMGIENLSGSLWGLTPTPEKNTYELPQWLKELNPGSQCSFVYVQGGPQAKVTVLSYH</sequence>
<comment type="catalytic activity">
    <reaction evidence="1 13">
        <text>Endohydrolysis of (1-&gt;4)-beta-D-glucosidic linkages in cellulose, lichenin and cereal beta-D-glucans.</text>
        <dbReference type="EC" id="3.2.1.4"/>
    </reaction>
</comment>
<evidence type="ECO:0000256" key="5">
    <source>
        <dbReference type="ARBA" id="ARBA00022729"/>
    </source>
</evidence>
<gene>
    <name evidence="16" type="ORF">HHK36_030260</name>
</gene>
<evidence type="ECO:0000313" key="16">
    <source>
        <dbReference type="EMBL" id="KAF8378911.1"/>
    </source>
</evidence>
<keyword evidence="10 12" id="KW-0326">Glycosidase</keyword>
<dbReference type="PROSITE" id="PS00592">
    <property type="entry name" value="GH9_2"/>
    <property type="match status" value="1"/>
</dbReference>
<feature type="region of interest" description="Disordered" evidence="14">
    <location>
        <begin position="422"/>
        <end position="441"/>
    </location>
</feature>
<dbReference type="EMBL" id="JABCRI010000023">
    <property type="protein sequence ID" value="KAF8378911.1"/>
    <property type="molecule type" value="Genomic_DNA"/>
</dbReference>
<feature type="domain" description="Carbohydrate binding" evidence="15">
    <location>
        <begin position="446"/>
        <end position="526"/>
    </location>
</feature>
<keyword evidence="4" id="KW-0964">Secreted</keyword>
<dbReference type="GO" id="GO:0008810">
    <property type="term" value="F:cellulase activity"/>
    <property type="evidence" value="ECO:0007669"/>
    <property type="project" value="UniProtKB-EC"/>
</dbReference>
<dbReference type="GO" id="GO:0030246">
    <property type="term" value="F:carbohydrate binding"/>
    <property type="evidence" value="ECO:0007669"/>
    <property type="project" value="InterPro"/>
</dbReference>
<dbReference type="GO" id="GO:0030245">
    <property type="term" value="P:cellulose catabolic process"/>
    <property type="evidence" value="ECO:0007669"/>
    <property type="project" value="UniProtKB-KW"/>
</dbReference>
<comment type="similarity">
    <text evidence="3 12 13">Belongs to the glycosyl hydrolase 9 (cellulase E) family.</text>
</comment>
<evidence type="ECO:0000256" key="9">
    <source>
        <dbReference type="ARBA" id="ARBA00023277"/>
    </source>
</evidence>
<dbReference type="InterPro" id="IPR018221">
    <property type="entry name" value="Glyco_hydro_9_His_AS"/>
</dbReference>
<protein>
    <recommendedName>
        <fullName evidence="13">Endoglucanase</fullName>
        <ecNumber evidence="13">3.2.1.4</ecNumber>
    </recommendedName>
</protein>
<evidence type="ECO:0000256" key="14">
    <source>
        <dbReference type="SAM" id="MobiDB-lite"/>
    </source>
</evidence>
<keyword evidence="9 12" id="KW-0119">Carbohydrate metabolism</keyword>
<dbReference type="InterPro" id="IPR001701">
    <property type="entry name" value="Glyco_hydro_9"/>
</dbReference>
<dbReference type="OrthoDB" id="10257085at2759"/>
<dbReference type="Pfam" id="PF00759">
    <property type="entry name" value="Glyco_hydro_9"/>
    <property type="match status" value="1"/>
</dbReference>
<evidence type="ECO:0000256" key="13">
    <source>
        <dbReference type="RuleBase" id="RU361166"/>
    </source>
</evidence>
<dbReference type="FunFam" id="1.50.10.10:FF:000020">
    <property type="entry name" value="Endoglucanase"/>
    <property type="match status" value="1"/>
</dbReference>
<dbReference type="Gene3D" id="1.50.10.10">
    <property type="match status" value="1"/>
</dbReference>
<dbReference type="OMA" id="NATVGCM"/>
<dbReference type="SUPFAM" id="SSF48208">
    <property type="entry name" value="Six-hairpin glycosidases"/>
    <property type="match status" value="1"/>
</dbReference>
<keyword evidence="6 12" id="KW-0378">Hydrolase</keyword>
<organism evidence="16 17">
    <name type="scientific">Tetracentron sinense</name>
    <name type="common">Spur-leaf</name>
    <dbReference type="NCBI Taxonomy" id="13715"/>
    <lineage>
        <taxon>Eukaryota</taxon>
        <taxon>Viridiplantae</taxon>
        <taxon>Streptophyta</taxon>
        <taxon>Embryophyta</taxon>
        <taxon>Tracheophyta</taxon>
        <taxon>Spermatophyta</taxon>
        <taxon>Magnoliopsida</taxon>
        <taxon>Trochodendrales</taxon>
        <taxon>Trochodendraceae</taxon>
        <taxon>Tetracentron</taxon>
    </lineage>
</organism>
<evidence type="ECO:0000256" key="1">
    <source>
        <dbReference type="ARBA" id="ARBA00000966"/>
    </source>
</evidence>
<evidence type="ECO:0000256" key="2">
    <source>
        <dbReference type="ARBA" id="ARBA00004613"/>
    </source>
</evidence>